<comment type="similarity">
    <text evidence="1">Belongs to the 'GDSL' lipolytic enzyme family.</text>
</comment>
<dbReference type="PANTHER" id="PTHR22835">
    <property type="entry name" value="ZINC FINGER FYVE DOMAIN CONTAINING PROTEIN"/>
    <property type="match status" value="1"/>
</dbReference>
<evidence type="ECO:0000313" key="3">
    <source>
        <dbReference type="EnsemblPlants" id="OPUNC05G19740.1"/>
    </source>
</evidence>
<proteinExistence type="inferred from homology"/>
<dbReference type="InterPro" id="IPR036514">
    <property type="entry name" value="SGNH_hydro_sf"/>
</dbReference>
<organism evidence="3">
    <name type="scientific">Oryza punctata</name>
    <name type="common">Red rice</name>
    <dbReference type="NCBI Taxonomy" id="4537"/>
    <lineage>
        <taxon>Eukaryota</taxon>
        <taxon>Viridiplantae</taxon>
        <taxon>Streptophyta</taxon>
        <taxon>Embryophyta</taxon>
        <taxon>Tracheophyta</taxon>
        <taxon>Spermatophyta</taxon>
        <taxon>Magnoliopsida</taxon>
        <taxon>Liliopsida</taxon>
        <taxon>Poales</taxon>
        <taxon>Poaceae</taxon>
        <taxon>BOP clade</taxon>
        <taxon>Oryzoideae</taxon>
        <taxon>Oryzeae</taxon>
        <taxon>Oryzinae</taxon>
        <taxon>Oryza</taxon>
    </lineage>
</organism>
<reference evidence="3" key="2">
    <citation type="submission" date="2018-05" db="EMBL/GenBank/DDBJ databases">
        <title>OpunRS2 (Oryza punctata Reference Sequence Version 2).</title>
        <authorList>
            <person name="Zhang J."/>
            <person name="Kudrna D."/>
            <person name="Lee S."/>
            <person name="Talag J."/>
            <person name="Welchert J."/>
            <person name="Wing R.A."/>
        </authorList>
    </citation>
    <scope>NUCLEOTIDE SEQUENCE [LARGE SCALE GENOMIC DNA]</scope>
</reference>
<dbReference type="STRING" id="4537.A0A0E0L4F8"/>
<dbReference type="HOGENOM" id="CLU_015101_16_0_1"/>
<dbReference type="Gene3D" id="3.40.50.1110">
    <property type="entry name" value="SGNH hydrolase"/>
    <property type="match status" value="1"/>
</dbReference>
<dbReference type="PANTHER" id="PTHR22835:SF683">
    <property type="entry name" value="OS05G0506800 PROTEIN"/>
    <property type="match status" value="1"/>
</dbReference>
<dbReference type="Pfam" id="PF00657">
    <property type="entry name" value="Lipase_GDSL"/>
    <property type="match status" value="1"/>
</dbReference>
<evidence type="ECO:0000313" key="4">
    <source>
        <dbReference type="Proteomes" id="UP000026962"/>
    </source>
</evidence>
<dbReference type="EnsemblPlants" id="OPUNC05G19740.1">
    <property type="protein sequence ID" value="OPUNC05G19740.1"/>
    <property type="gene ID" value="OPUNC05G19740"/>
</dbReference>
<keyword evidence="2" id="KW-0325">Glycoprotein</keyword>
<evidence type="ECO:0000256" key="2">
    <source>
        <dbReference type="ARBA" id="ARBA00023180"/>
    </source>
</evidence>
<dbReference type="AlphaFoldDB" id="A0A0E0L4F8"/>
<dbReference type="GO" id="GO:0016788">
    <property type="term" value="F:hydrolase activity, acting on ester bonds"/>
    <property type="evidence" value="ECO:0007669"/>
    <property type="project" value="InterPro"/>
</dbReference>
<evidence type="ECO:0000256" key="1">
    <source>
        <dbReference type="ARBA" id="ARBA00008668"/>
    </source>
</evidence>
<dbReference type="Proteomes" id="UP000026962">
    <property type="component" value="Chromosome 5"/>
</dbReference>
<name>A0A0E0L4F8_ORYPU</name>
<dbReference type="InterPro" id="IPR001087">
    <property type="entry name" value="GDSL"/>
</dbReference>
<dbReference type="Gramene" id="OPUNC05G19740.1">
    <property type="protein sequence ID" value="OPUNC05G19740.1"/>
    <property type="gene ID" value="OPUNC05G19740"/>
</dbReference>
<dbReference type="eggNOG" id="ENOG502QSMM">
    <property type="taxonomic scope" value="Eukaryota"/>
</dbReference>
<dbReference type="OMA" id="VNTITYG"/>
<reference evidence="3" key="1">
    <citation type="submission" date="2015-04" db="UniProtKB">
        <authorList>
            <consortium name="EnsemblPlants"/>
        </authorList>
    </citation>
    <scope>IDENTIFICATION</scope>
</reference>
<sequence>MWTAKKTEKEVESLVPQVVEKITTAVERLINQGAVYVVVLGNPPRGCSPIILTLFMSPNRSDYDGLGCLRNVNSVSKHHNTMLRAALDGLRGKYPHTKIIFANLYQPIIQVLQDPVHFASSRLVAATVAGTTRTIAPSVAGSAVACEDPSASVHWDGGHYTESINRYIAKGWLYGSYADPPILTAICY</sequence>
<accession>A0A0E0L4F8</accession>
<keyword evidence="4" id="KW-1185">Reference proteome</keyword>
<protein>
    <submittedName>
        <fullName evidence="3">Uncharacterized protein</fullName>
    </submittedName>
</protein>